<feature type="region of interest" description="Disordered" evidence="6">
    <location>
        <begin position="198"/>
        <end position="227"/>
    </location>
</feature>
<name>E1Z2E8_CHLVA</name>
<evidence type="ECO:0000313" key="8">
    <source>
        <dbReference type="EMBL" id="EFN59647.1"/>
    </source>
</evidence>
<dbReference type="Proteomes" id="UP000008141">
    <property type="component" value="Unassembled WGS sequence"/>
</dbReference>
<dbReference type="GeneID" id="17359093"/>
<evidence type="ECO:0000256" key="4">
    <source>
        <dbReference type="ARBA" id="ARBA00023163"/>
    </source>
</evidence>
<dbReference type="InParanoid" id="E1Z2E8"/>
<feature type="compositionally biased region" description="Basic and acidic residues" evidence="6">
    <location>
        <begin position="317"/>
        <end position="330"/>
    </location>
</feature>
<dbReference type="RefSeq" id="XP_005851749.1">
    <property type="nucleotide sequence ID" value="XM_005851687.1"/>
</dbReference>
<gene>
    <name evidence="8" type="ORF">CHLNCDRAFT_133125</name>
</gene>
<dbReference type="InterPro" id="IPR001471">
    <property type="entry name" value="AP2/ERF_dom"/>
</dbReference>
<organism evidence="9">
    <name type="scientific">Chlorella variabilis</name>
    <name type="common">Green alga</name>
    <dbReference type="NCBI Taxonomy" id="554065"/>
    <lineage>
        <taxon>Eukaryota</taxon>
        <taxon>Viridiplantae</taxon>
        <taxon>Chlorophyta</taxon>
        <taxon>core chlorophytes</taxon>
        <taxon>Trebouxiophyceae</taxon>
        <taxon>Chlorellales</taxon>
        <taxon>Chlorellaceae</taxon>
        <taxon>Chlorella clade</taxon>
        <taxon>Chlorella</taxon>
    </lineage>
</organism>
<evidence type="ECO:0000256" key="6">
    <source>
        <dbReference type="SAM" id="MobiDB-lite"/>
    </source>
</evidence>
<keyword evidence="3" id="KW-0238">DNA-binding</keyword>
<comment type="subcellular location">
    <subcellularLocation>
        <location evidence="1">Nucleus</location>
    </subcellularLocation>
</comment>
<dbReference type="GO" id="GO:0003677">
    <property type="term" value="F:DNA binding"/>
    <property type="evidence" value="ECO:0007669"/>
    <property type="project" value="UniProtKB-KW"/>
</dbReference>
<dbReference type="PROSITE" id="PS51032">
    <property type="entry name" value="AP2_ERF"/>
    <property type="match status" value="1"/>
</dbReference>
<feature type="compositionally biased region" description="Basic and acidic residues" evidence="6">
    <location>
        <begin position="210"/>
        <end position="219"/>
    </location>
</feature>
<feature type="compositionally biased region" description="Basic and acidic residues" evidence="6">
    <location>
        <begin position="93"/>
        <end position="102"/>
    </location>
</feature>
<reference evidence="8 9" key="1">
    <citation type="journal article" date="2010" name="Plant Cell">
        <title>The Chlorella variabilis NC64A genome reveals adaptation to photosymbiosis, coevolution with viruses, and cryptic sex.</title>
        <authorList>
            <person name="Blanc G."/>
            <person name="Duncan G."/>
            <person name="Agarkova I."/>
            <person name="Borodovsky M."/>
            <person name="Gurnon J."/>
            <person name="Kuo A."/>
            <person name="Lindquist E."/>
            <person name="Lucas S."/>
            <person name="Pangilinan J."/>
            <person name="Polle J."/>
            <person name="Salamov A."/>
            <person name="Terry A."/>
            <person name="Yamada T."/>
            <person name="Dunigan D.D."/>
            <person name="Grigoriev I.V."/>
            <person name="Claverie J.M."/>
            <person name="Van Etten J.L."/>
        </authorList>
    </citation>
    <scope>NUCLEOTIDE SEQUENCE [LARGE SCALE GENOMIC DNA]</scope>
    <source>
        <strain evidence="8 9">NC64A</strain>
    </source>
</reference>
<evidence type="ECO:0000259" key="7">
    <source>
        <dbReference type="PROSITE" id="PS51032"/>
    </source>
</evidence>
<feature type="region of interest" description="Disordered" evidence="6">
    <location>
        <begin position="317"/>
        <end position="392"/>
    </location>
</feature>
<feature type="compositionally biased region" description="Polar residues" evidence="6">
    <location>
        <begin position="380"/>
        <end position="391"/>
    </location>
</feature>
<feature type="compositionally biased region" description="Low complexity" evidence="6">
    <location>
        <begin position="449"/>
        <end position="459"/>
    </location>
</feature>
<keyword evidence="9" id="KW-1185">Reference proteome</keyword>
<sequence length="713" mass="76397">MPKRKQQQEEPGEQQEPPAAVAKRRRSTRATPSTAAEKRAEPPAAAAKRLHDAGAAAAAAGQAASDEGDADGSSTSEGEAEEHSGHDNLSSDVLRDSKEGGKRWQGVYPEGRIFGAAAFRVRVRMPPEVGGGRGKMQELGTHASRQAAARVHDRALIAIMGRKVAAPTLNYPLAHYPEREERQRFGPELHAYLLRLSNGAGEEGSDGEQQEEKKKEPRPYRGATGEEAAQLRREALRKAGEVRRAKLRHGSAHAEALVAAHRAADPLWAPPRQACGPWRSDLGGCVRLAAMKAAGHQEQRLVRLLAANPGYVAALEAEKQRKEQEQEGRQRSPPRQQAPSLPPQQQRQQQQQQRARQRARAATAATPPPAADLEWLQQPARRSQATNQSLRKLQKDAMAPMRQQLAWDQSQFAAALEQEREQGPPRAAVGTATAGSRPKRRGGGGSSAGGAPASSVAAAAGQGQQAADMALVDPFSWLTTARAPRAAIQAQIDPADLLHLAALCQQGGMAAPLSVDQAEEVLEEEEGVQESLQRLLRRHQRLQRQGQQQHQEAGASDDASDGGELEVAVGEGEGPGPCLLCGSARHGRDMKRCPVMQMALAVPKPRKECPGCADREVPGCKLCLHRSSRVALAQPFVQRAPWVDQLAPATRQLMLAVQELASAAVADLDATAAAYRCTPKALLAVGLLAEEAARREVVARFGSEAATPAPAWG</sequence>
<evidence type="ECO:0000256" key="1">
    <source>
        <dbReference type="ARBA" id="ARBA00004123"/>
    </source>
</evidence>
<evidence type="ECO:0000256" key="5">
    <source>
        <dbReference type="ARBA" id="ARBA00023242"/>
    </source>
</evidence>
<dbReference type="OrthoDB" id="515024at2759"/>
<dbReference type="AlphaFoldDB" id="E1Z2E8"/>
<dbReference type="GO" id="GO:0003700">
    <property type="term" value="F:DNA-binding transcription factor activity"/>
    <property type="evidence" value="ECO:0007669"/>
    <property type="project" value="InterPro"/>
</dbReference>
<keyword evidence="2" id="KW-0805">Transcription regulation</keyword>
<feature type="compositionally biased region" description="Low complexity" evidence="6">
    <location>
        <begin position="42"/>
        <end position="76"/>
    </location>
</feature>
<evidence type="ECO:0000256" key="2">
    <source>
        <dbReference type="ARBA" id="ARBA00023015"/>
    </source>
</evidence>
<evidence type="ECO:0000256" key="3">
    <source>
        <dbReference type="ARBA" id="ARBA00023125"/>
    </source>
</evidence>
<keyword evidence="4" id="KW-0804">Transcription</keyword>
<accession>E1Z2E8</accession>
<dbReference type="GO" id="GO:0005634">
    <property type="term" value="C:nucleus"/>
    <property type="evidence" value="ECO:0007669"/>
    <property type="project" value="UniProtKB-SubCell"/>
</dbReference>
<proteinExistence type="predicted"/>
<feature type="region of interest" description="Disordered" evidence="6">
    <location>
        <begin position="415"/>
        <end position="459"/>
    </location>
</feature>
<feature type="compositionally biased region" description="Low complexity" evidence="6">
    <location>
        <begin position="331"/>
        <end position="365"/>
    </location>
</feature>
<feature type="compositionally biased region" description="Low complexity" evidence="6">
    <location>
        <begin position="543"/>
        <end position="556"/>
    </location>
</feature>
<dbReference type="EMBL" id="GL433835">
    <property type="protein sequence ID" value="EFN59647.1"/>
    <property type="molecule type" value="Genomic_DNA"/>
</dbReference>
<feature type="region of interest" description="Disordered" evidence="6">
    <location>
        <begin position="540"/>
        <end position="571"/>
    </location>
</feature>
<feature type="region of interest" description="Disordered" evidence="6">
    <location>
        <begin position="1"/>
        <end position="105"/>
    </location>
</feature>
<dbReference type="KEGG" id="cvr:CHLNCDRAFT_133125"/>
<evidence type="ECO:0000313" key="9">
    <source>
        <dbReference type="Proteomes" id="UP000008141"/>
    </source>
</evidence>
<feature type="domain" description="AP2/ERF" evidence="7">
    <location>
        <begin position="103"/>
        <end position="172"/>
    </location>
</feature>
<keyword evidence="5" id="KW-0539">Nucleus</keyword>
<protein>
    <recommendedName>
        <fullName evidence="7">AP2/ERF domain-containing protein</fullName>
    </recommendedName>
</protein>